<comment type="function">
    <text evidence="1">Catalyzes the hydrolysis of queuosine 5'-phosphate, releasing the nucleobase queuine (q). Is required for salvage of queuine from exogenous queuosine (Q) that is imported and then converted to queuosine 5'-phosphate intracellularly.</text>
</comment>
<dbReference type="Proteomes" id="UP000243876">
    <property type="component" value="Unassembled WGS sequence"/>
</dbReference>
<dbReference type="EC" id="3.2.2.-" evidence="1"/>
<dbReference type="InterPro" id="IPR019438">
    <property type="entry name" value="Q_salvage"/>
</dbReference>
<dbReference type="OrthoDB" id="416777at2759"/>
<proteinExistence type="inferred from homology"/>
<comment type="catalytic activity">
    <reaction evidence="1">
        <text>queuosine 5'-phosphate + H2O = queuine + D-ribose 5-phosphate</text>
        <dbReference type="Rhea" id="RHEA:75387"/>
        <dbReference type="ChEBI" id="CHEBI:15377"/>
        <dbReference type="ChEBI" id="CHEBI:17433"/>
        <dbReference type="ChEBI" id="CHEBI:78346"/>
        <dbReference type="ChEBI" id="CHEBI:194371"/>
    </reaction>
    <physiologicalReaction direction="left-to-right" evidence="1">
        <dbReference type="Rhea" id="RHEA:75388"/>
    </physiologicalReaction>
</comment>
<name>A0A0D6ELG0_SPOSA</name>
<keyword evidence="1" id="KW-0378">Hydrolase</keyword>
<evidence type="ECO:0000313" key="3">
    <source>
        <dbReference type="Proteomes" id="UP000243876"/>
    </source>
</evidence>
<reference evidence="3" key="1">
    <citation type="submission" date="2015-02" db="EMBL/GenBank/DDBJ databases">
        <authorList>
            <person name="Gon?alves P."/>
        </authorList>
    </citation>
    <scope>NUCLEOTIDE SEQUENCE [LARGE SCALE GENOMIC DNA]</scope>
</reference>
<organism evidence="2 3">
    <name type="scientific">Sporidiobolus salmonicolor</name>
    <name type="common">Yeast-like fungus</name>
    <name type="synonym">Sporobolomyces salmonicolor</name>
    <dbReference type="NCBI Taxonomy" id="5005"/>
    <lineage>
        <taxon>Eukaryota</taxon>
        <taxon>Fungi</taxon>
        <taxon>Dikarya</taxon>
        <taxon>Basidiomycota</taxon>
        <taxon>Pucciniomycotina</taxon>
        <taxon>Microbotryomycetes</taxon>
        <taxon>Sporidiobolales</taxon>
        <taxon>Sporidiobolaceae</taxon>
        <taxon>Sporobolomyces</taxon>
    </lineage>
</organism>
<dbReference type="EMBL" id="CENE01000008">
    <property type="protein sequence ID" value="CEQ40726.1"/>
    <property type="molecule type" value="Genomic_DNA"/>
</dbReference>
<accession>A0A0D6ELG0</accession>
<protein>
    <recommendedName>
        <fullName evidence="1">Queuosine 5'-phosphate N-glycosylase/hydrolase</fullName>
        <ecNumber evidence="1">3.2.2.-</ecNumber>
    </recommendedName>
    <alternativeName>
        <fullName evidence="1">Queuosine-nucleotide N-glycosylase/hydrolase</fullName>
    </alternativeName>
</protein>
<sequence length="377" mass="40889">MTSVPLPPASDLVSSIRSSCASCRTRSRILIDEAAVDTFILSVPRSEWEQEAGPEKHGVRLPLRFDSPEDELNLLSVLALVNFLSGYRPVLHRLTSRGAYSTILSFVLSAYLASDDPASSILSTQGMLSATPASIAALAQIQTHQEKDHPTLGSAVKVGLKDEEAWECLELIAGVLKGTGEVLKKAGKGNLGEWVSEKLVQTQGDSGELVKQLAETFPAFRDAHLVDGEPVYIFKKALWLLTIITLRFSSDTSSPPPFPLPKIEGLPVFADNVLPTLLLHLNILSLASSPDPSLSSLSLSSPTPPLLSSASATRLRAASLDACAFIVRRAHVLGEQEGSEWLQTWTEQQLDGWLWGLGKRDELRALARVAERGTVYY</sequence>
<keyword evidence="3" id="KW-1185">Reference proteome</keyword>
<dbReference type="PANTHER" id="PTHR21314">
    <property type="entry name" value="QUEUOSINE 5'-PHOSPHATE N-GLYCOSYLASE_HYDROLASE-RELATED"/>
    <property type="match status" value="1"/>
</dbReference>
<dbReference type="Pfam" id="PF10343">
    <property type="entry name" value="Q_salvage"/>
    <property type="match status" value="1"/>
</dbReference>
<evidence type="ECO:0000313" key="2">
    <source>
        <dbReference type="EMBL" id="CEQ40726.1"/>
    </source>
</evidence>
<gene>
    <name evidence="2" type="primary">SPOSA6832_02367</name>
</gene>
<dbReference type="GO" id="GO:0016787">
    <property type="term" value="F:hydrolase activity"/>
    <property type="evidence" value="ECO:0007669"/>
    <property type="project" value="UniProtKB-KW"/>
</dbReference>
<dbReference type="GO" id="GO:0006400">
    <property type="term" value="P:tRNA modification"/>
    <property type="evidence" value="ECO:0007669"/>
    <property type="project" value="TreeGrafter"/>
</dbReference>
<comment type="similarity">
    <text evidence="1">Belongs to the QNG1 protein family.</text>
</comment>
<dbReference type="PANTHER" id="PTHR21314:SF1">
    <property type="entry name" value="QUEUOSINE SALVAGE PROTEIN"/>
    <property type="match status" value="1"/>
</dbReference>
<evidence type="ECO:0000256" key="1">
    <source>
        <dbReference type="RuleBase" id="RU365002"/>
    </source>
</evidence>
<dbReference type="AlphaFoldDB" id="A0A0D6ELG0"/>